<keyword evidence="2" id="KW-0040">ANK repeat</keyword>
<dbReference type="Proteomes" id="UP000193144">
    <property type="component" value="Unassembled WGS sequence"/>
</dbReference>
<reference evidence="3 4" key="1">
    <citation type="submission" date="2016-07" db="EMBL/GenBank/DDBJ databases">
        <title>Pervasive Adenine N6-methylation of Active Genes in Fungi.</title>
        <authorList>
            <consortium name="DOE Joint Genome Institute"/>
            <person name="Mondo S.J."/>
            <person name="Dannebaum R.O."/>
            <person name="Kuo R.C."/>
            <person name="Labutti K."/>
            <person name="Haridas S."/>
            <person name="Kuo A."/>
            <person name="Salamov A."/>
            <person name="Ahrendt S.R."/>
            <person name="Lipzen A."/>
            <person name="Sullivan W."/>
            <person name="Andreopoulos W.B."/>
            <person name="Clum A."/>
            <person name="Lindquist E."/>
            <person name="Daum C."/>
            <person name="Ramamoorthy G.K."/>
            <person name="Gryganskyi A."/>
            <person name="Culley D."/>
            <person name="Magnuson J.K."/>
            <person name="James T.Y."/>
            <person name="O'Malley M.A."/>
            <person name="Stajich J.E."/>
            <person name="Spatafora J.W."/>
            <person name="Visel A."/>
            <person name="Grigoriev I.V."/>
        </authorList>
    </citation>
    <scope>NUCLEOTIDE SEQUENCE [LARGE SCALE GENOMIC DNA]</scope>
    <source>
        <strain evidence="3 4">CBS 115471</strain>
    </source>
</reference>
<dbReference type="OrthoDB" id="341259at2759"/>
<sequence>LAWAAENGNEVIVKLLVISGKVNTNSTDQSGWTPLWWALQKRNKAVVKLLLETGMFDIDSRDQIGRTPLSWAAENGHEAVVSCCSRHARSPEIEER</sequence>
<dbReference type="Gene3D" id="1.25.40.20">
    <property type="entry name" value="Ankyrin repeat-containing domain"/>
    <property type="match status" value="1"/>
</dbReference>
<dbReference type="SUPFAM" id="SSF48403">
    <property type="entry name" value="Ankyrin repeat"/>
    <property type="match status" value="1"/>
</dbReference>
<accession>A0A1Y2A7M5</accession>
<dbReference type="InterPro" id="IPR002110">
    <property type="entry name" value="Ankyrin_rpt"/>
</dbReference>
<protein>
    <submittedName>
        <fullName evidence="3">Ankyrin repeat-containing domain protein</fullName>
    </submittedName>
</protein>
<keyword evidence="4" id="KW-1185">Reference proteome</keyword>
<evidence type="ECO:0000256" key="1">
    <source>
        <dbReference type="ARBA" id="ARBA00022737"/>
    </source>
</evidence>
<name>A0A1Y2A7M5_9PLEO</name>
<feature type="non-terminal residue" evidence="3">
    <location>
        <position position="1"/>
    </location>
</feature>
<organism evidence="3 4">
    <name type="scientific">Clohesyomyces aquaticus</name>
    <dbReference type="NCBI Taxonomy" id="1231657"/>
    <lineage>
        <taxon>Eukaryota</taxon>
        <taxon>Fungi</taxon>
        <taxon>Dikarya</taxon>
        <taxon>Ascomycota</taxon>
        <taxon>Pezizomycotina</taxon>
        <taxon>Dothideomycetes</taxon>
        <taxon>Pleosporomycetidae</taxon>
        <taxon>Pleosporales</taxon>
        <taxon>Lindgomycetaceae</taxon>
        <taxon>Clohesyomyces</taxon>
    </lineage>
</organism>
<evidence type="ECO:0000256" key="2">
    <source>
        <dbReference type="ARBA" id="ARBA00023043"/>
    </source>
</evidence>
<dbReference type="STRING" id="1231657.A0A1Y2A7M5"/>
<evidence type="ECO:0000313" key="3">
    <source>
        <dbReference type="EMBL" id="ORY18330.1"/>
    </source>
</evidence>
<dbReference type="AlphaFoldDB" id="A0A1Y2A7M5"/>
<comment type="caution">
    <text evidence="3">The sequence shown here is derived from an EMBL/GenBank/DDBJ whole genome shotgun (WGS) entry which is preliminary data.</text>
</comment>
<evidence type="ECO:0000313" key="4">
    <source>
        <dbReference type="Proteomes" id="UP000193144"/>
    </source>
</evidence>
<proteinExistence type="predicted"/>
<dbReference type="InterPro" id="IPR036770">
    <property type="entry name" value="Ankyrin_rpt-contain_sf"/>
</dbReference>
<dbReference type="EMBL" id="MCFA01000007">
    <property type="protein sequence ID" value="ORY18330.1"/>
    <property type="molecule type" value="Genomic_DNA"/>
</dbReference>
<dbReference type="Pfam" id="PF12796">
    <property type="entry name" value="Ank_2"/>
    <property type="match status" value="1"/>
</dbReference>
<gene>
    <name evidence="3" type="ORF">BCR34DRAFT_473414</name>
</gene>
<dbReference type="PANTHER" id="PTHR24198">
    <property type="entry name" value="ANKYRIN REPEAT AND PROTEIN KINASE DOMAIN-CONTAINING PROTEIN"/>
    <property type="match status" value="1"/>
</dbReference>
<dbReference type="PANTHER" id="PTHR24198:SF165">
    <property type="entry name" value="ANKYRIN REPEAT-CONTAINING PROTEIN-RELATED"/>
    <property type="match status" value="1"/>
</dbReference>
<keyword evidence="1" id="KW-0677">Repeat</keyword>
<dbReference type="SMART" id="SM00248">
    <property type="entry name" value="ANK"/>
    <property type="match status" value="3"/>
</dbReference>